<keyword evidence="2" id="KW-0677">Repeat</keyword>
<evidence type="ECO:0000256" key="2">
    <source>
        <dbReference type="ARBA" id="ARBA00022737"/>
    </source>
</evidence>
<dbReference type="PANTHER" id="PTHR47926">
    <property type="entry name" value="PENTATRICOPEPTIDE REPEAT-CONTAINING PROTEIN"/>
    <property type="match status" value="1"/>
</dbReference>
<dbReference type="GO" id="GO:0003723">
    <property type="term" value="F:RNA binding"/>
    <property type="evidence" value="ECO:0007669"/>
    <property type="project" value="InterPro"/>
</dbReference>
<dbReference type="Proteomes" id="UP001346149">
    <property type="component" value="Unassembled WGS sequence"/>
</dbReference>
<dbReference type="InterPro" id="IPR002885">
    <property type="entry name" value="PPR_rpt"/>
</dbReference>
<dbReference type="Pfam" id="PF14432">
    <property type="entry name" value="DYW_deaminase"/>
    <property type="match status" value="1"/>
</dbReference>
<dbReference type="GO" id="GO:0008270">
    <property type="term" value="F:zinc ion binding"/>
    <property type="evidence" value="ECO:0007669"/>
    <property type="project" value="InterPro"/>
</dbReference>
<dbReference type="InterPro" id="IPR011990">
    <property type="entry name" value="TPR-like_helical_dom_sf"/>
</dbReference>
<feature type="repeat" description="PPR" evidence="3">
    <location>
        <begin position="373"/>
        <end position="407"/>
    </location>
</feature>
<evidence type="ECO:0000256" key="3">
    <source>
        <dbReference type="PROSITE-ProRule" id="PRU00708"/>
    </source>
</evidence>
<dbReference type="Gene3D" id="1.25.40.10">
    <property type="entry name" value="Tetratricopeptide repeat domain"/>
    <property type="match status" value="5"/>
</dbReference>
<dbReference type="Pfam" id="PF01535">
    <property type="entry name" value="PPR"/>
    <property type="match status" value="8"/>
</dbReference>
<evidence type="ECO:0000313" key="6">
    <source>
        <dbReference type="Proteomes" id="UP001346149"/>
    </source>
</evidence>
<dbReference type="FunFam" id="1.25.40.10:FF:000442">
    <property type="entry name" value="Pentatricopeptide repeat-containing protein At3g49710"/>
    <property type="match status" value="1"/>
</dbReference>
<feature type="repeat" description="PPR" evidence="3">
    <location>
        <begin position="612"/>
        <end position="646"/>
    </location>
</feature>
<dbReference type="Pfam" id="PF20431">
    <property type="entry name" value="E_motif"/>
    <property type="match status" value="1"/>
</dbReference>
<dbReference type="InterPro" id="IPR032867">
    <property type="entry name" value="DYW_dom"/>
</dbReference>
<dbReference type="GO" id="GO:0009451">
    <property type="term" value="P:RNA modification"/>
    <property type="evidence" value="ECO:0007669"/>
    <property type="project" value="InterPro"/>
</dbReference>
<dbReference type="PROSITE" id="PS51375">
    <property type="entry name" value="PPR"/>
    <property type="match status" value="5"/>
</dbReference>
<comment type="similarity">
    <text evidence="1">Belongs to the PPR family. PCMP-H subfamily.</text>
</comment>
<dbReference type="InterPro" id="IPR046960">
    <property type="entry name" value="PPR_At4g14850-like_plant"/>
</dbReference>
<dbReference type="SUPFAM" id="SSF48452">
    <property type="entry name" value="TPR-like"/>
    <property type="match status" value="1"/>
</dbReference>
<accession>A0AAN7QM29</accession>
<proteinExistence type="inferred from homology"/>
<dbReference type="FunFam" id="1.25.40.10:FF:001162">
    <property type="entry name" value="Pentatricopeptide repeat-containing protein"/>
    <property type="match status" value="1"/>
</dbReference>
<feature type="domain" description="DYW" evidence="4">
    <location>
        <begin position="690"/>
        <end position="782"/>
    </location>
</feature>
<dbReference type="Pfam" id="PF13041">
    <property type="entry name" value="PPR_2"/>
    <property type="match status" value="2"/>
</dbReference>
<dbReference type="NCBIfam" id="TIGR00756">
    <property type="entry name" value="PPR"/>
    <property type="match status" value="6"/>
</dbReference>
<feature type="repeat" description="PPR" evidence="3">
    <location>
        <begin position="475"/>
        <end position="509"/>
    </location>
</feature>
<feature type="repeat" description="PPR" evidence="3">
    <location>
        <begin position="238"/>
        <end position="273"/>
    </location>
</feature>
<protein>
    <recommendedName>
        <fullName evidence="4">DYW domain-containing protein</fullName>
    </recommendedName>
</protein>
<evidence type="ECO:0000256" key="1">
    <source>
        <dbReference type="ARBA" id="ARBA00006643"/>
    </source>
</evidence>
<evidence type="ECO:0000259" key="4">
    <source>
        <dbReference type="Pfam" id="PF14432"/>
    </source>
</evidence>
<organism evidence="5 6">
    <name type="scientific">Trapa natans</name>
    <name type="common">Water chestnut</name>
    <dbReference type="NCBI Taxonomy" id="22666"/>
    <lineage>
        <taxon>Eukaryota</taxon>
        <taxon>Viridiplantae</taxon>
        <taxon>Streptophyta</taxon>
        <taxon>Embryophyta</taxon>
        <taxon>Tracheophyta</taxon>
        <taxon>Spermatophyta</taxon>
        <taxon>Magnoliopsida</taxon>
        <taxon>eudicotyledons</taxon>
        <taxon>Gunneridae</taxon>
        <taxon>Pentapetalae</taxon>
        <taxon>rosids</taxon>
        <taxon>malvids</taxon>
        <taxon>Myrtales</taxon>
        <taxon>Lythraceae</taxon>
        <taxon>Trapa</taxon>
    </lineage>
</organism>
<dbReference type="InterPro" id="IPR046848">
    <property type="entry name" value="E_motif"/>
</dbReference>
<sequence length="782" mass="86744">MGVPSPSPISDLYANVLQTSIKSQDLLAGKYIHAKIIKSGLHLGVFLMNSLTNFYVKTERFVDARQVFDEMPVKNVFSWNTVLSMYAKHGMIETAHRVFSDMPERDPVSWTTMILGFNRICQFGKAIQLFSSMITHRMAPTQYTITNVLASCAAHEALSIGRKIHSLAVKLGFGGCVPVANSLLNMYAKSGDVSTANIVFGRMKLKNKSTCNVMISLHMNLGQIDLALAQFEKMEERDIVSWNSMITGYNQHGHDFEALNMLSRMLRESSLQPDKFTLGSALSACSNLESLNHGKEIHTYLIKAGFNTSGAVGNALIAMYSKSGQVGVARTIVEKNKSTGLNVIAFTAILDGYLKLGDVTPAREIFNSLMDRDVVLWTAMIVGYVQNGLSNDAVEIFRAMINEGPRPNSYTLAAILSASSSLASLNHGKEIHASAIRTGEVYSVSVGNGLINVYAKAGNIDSARRVFVSVCYRTDTVSWTSMIAALAQHGLGEDAIELFDKMLAIGIKPDHITYVSVLSACANIGLVERGQKYYGMMVNVHRIEPIPSHYVCMIDLFGRAGLLEEARKFIEDMPVDPDIAAWASLLLSCKVYKNLELAELAAERLLALDPGNSGAYSTLANMYSACGRWEKAARIRKTMKERGVKKEQGSSWVQIKGTVHVFGANDSLHPQKDEIYKLIAKIWREIKEMGFIPDTDTVLHDLEEEVKEQILRHHSEKLAITFGLLNTPKGTTLRIMKNLRVCNDCHLAIKYISKLVGREIIVRDSTRFHHFRDGLCSCREFW</sequence>
<feature type="repeat" description="PPR" evidence="3">
    <location>
        <begin position="75"/>
        <end position="109"/>
    </location>
</feature>
<evidence type="ECO:0000313" key="5">
    <source>
        <dbReference type="EMBL" id="KAK4771934.1"/>
    </source>
</evidence>
<keyword evidence="6" id="KW-1185">Reference proteome</keyword>
<name>A0AAN7QM29_TRANT</name>
<dbReference type="EMBL" id="JAXQNO010000020">
    <property type="protein sequence ID" value="KAK4771934.1"/>
    <property type="molecule type" value="Genomic_DNA"/>
</dbReference>
<dbReference type="AlphaFoldDB" id="A0AAN7QM29"/>
<comment type="caution">
    <text evidence="5">The sequence shown here is derived from an EMBL/GenBank/DDBJ whole genome shotgun (WGS) entry which is preliminary data.</text>
</comment>
<reference evidence="5 6" key="1">
    <citation type="journal article" date="2023" name="Hortic Res">
        <title>Pangenome of water caltrop reveals structural variations and asymmetric subgenome divergence after allopolyploidization.</title>
        <authorList>
            <person name="Zhang X."/>
            <person name="Chen Y."/>
            <person name="Wang L."/>
            <person name="Yuan Y."/>
            <person name="Fang M."/>
            <person name="Shi L."/>
            <person name="Lu R."/>
            <person name="Comes H.P."/>
            <person name="Ma Y."/>
            <person name="Chen Y."/>
            <person name="Huang G."/>
            <person name="Zhou Y."/>
            <person name="Zheng Z."/>
            <person name="Qiu Y."/>
        </authorList>
    </citation>
    <scope>NUCLEOTIDE SEQUENCE [LARGE SCALE GENOMIC DNA]</scope>
    <source>
        <strain evidence="5">F231</strain>
    </source>
</reference>
<dbReference type="PANTHER" id="PTHR47926:SF519">
    <property type="entry name" value="DYW DOMAIN-CONTAINING PROTEIN"/>
    <property type="match status" value="1"/>
</dbReference>
<gene>
    <name evidence="5" type="ORF">SAY86_013709</name>
</gene>